<reference evidence="2" key="1">
    <citation type="journal article" date="2020" name="BMC Genomics">
        <title>Correction to: Identification and distribution of gene clusters required for synthesis of sphingolipid metabolism inhibitors in diverse species of the filamentous fungus Fusarium.</title>
        <authorList>
            <person name="Kim H.S."/>
            <person name="Lohmar J.M."/>
            <person name="Busman M."/>
            <person name="Brown D.W."/>
            <person name="Naumann T.A."/>
            <person name="Divon H.H."/>
            <person name="Lysoe E."/>
            <person name="Uhlig S."/>
            <person name="Proctor R.H."/>
        </authorList>
    </citation>
    <scope>NUCLEOTIDE SEQUENCE</scope>
    <source>
        <strain evidence="2">NRRL 22465</strain>
    </source>
</reference>
<dbReference type="Pfam" id="PF08100">
    <property type="entry name" value="Dimerisation"/>
    <property type="match status" value="1"/>
</dbReference>
<evidence type="ECO:0000313" key="3">
    <source>
        <dbReference type="Proteomes" id="UP000635477"/>
    </source>
</evidence>
<dbReference type="InterPro" id="IPR036388">
    <property type="entry name" value="WH-like_DNA-bd_sf"/>
</dbReference>
<dbReference type="Proteomes" id="UP000635477">
    <property type="component" value="Unassembled WGS sequence"/>
</dbReference>
<protein>
    <recommendedName>
        <fullName evidence="1">O-methyltransferase dimerisation domain-containing protein</fullName>
    </recommendedName>
</protein>
<dbReference type="Gene3D" id="1.10.10.10">
    <property type="entry name" value="Winged helix-like DNA-binding domain superfamily/Winged helix DNA-binding domain"/>
    <property type="match status" value="1"/>
</dbReference>
<dbReference type="SUPFAM" id="SSF53335">
    <property type="entry name" value="S-adenosyl-L-methionine-dependent methyltransferases"/>
    <property type="match status" value="1"/>
</dbReference>
<dbReference type="OrthoDB" id="2410195at2759"/>
<proteinExistence type="predicted"/>
<dbReference type="PROSITE" id="PS51683">
    <property type="entry name" value="SAM_OMT_II"/>
    <property type="match status" value="1"/>
</dbReference>
<keyword evidence="3" id="KW-1185">Reference proteome</keyword>
<dbReference type="EMBL" id="JABEYC010000494">
    <property type="protein sequence ID" value="KAF4976728.1"/>
    <property type="molecule type" value="Genomic_DNA"/>
</dbReference>
<dbReference type="Gene3D" id="3.40.50.150">
    <property type="entry name" value="Vaccinia Virus protein VP39"/>
    <property type="match status" value="1"/>
</dbReference>
<organism evidence="2 3">
    <name type="scientific">Fusarium zealandicum</name>
    <dbReference type="NCBI Taxonomy" id="1053134"/>
    <lineage>
        <taxon>Eukaryota</taxon>
        <taxon>Fungi</taxon>
        <taxon>Dikarya</taxon>
        <taxon>Ascomycota</taxon>
        <taxon>Pezizomycotina</taxon>
        <taxon>Sordariomycetes</taxon>
        <taxon>Hypocreomycetidae</taxon>
        <taxon>Hypocreales</taxon>
        <taxon>Nectriaceae</taxon>
        <taxon>Fusarium</taxon>
        <taxon>Fusarium staphyleae species complex</taxon>
    </lineage>
</organism>
<dbReference type="InterPro" id="IPR016461">
    <property type="entry name" value="COMT-like"/>
</dbReference>
<dbReference type="InterPro" id="IPR012967">
    <property type="entry name" value="COMT_dimerisation"/>
</dbReference>
<comment type="caution">
    <text evidence="2">The sequence shown here is derived from an EMBL/GenBank/DDBJ whole genome shotgun (WGS) entry which is preliminary data.</text>
</comment>
<evidence type="ECO:0000259" key="1">
    <source>
        <dbReference type="Pfam" id="PF08100"/>
    </source>
</evidence>
<dbReference type="SUPFAM" id="SSF46785">
    <property type="entry name" value="Winged helix' DNA-binding domain"/>
    <property type="match status" value="1"/>
</dbReference>
<dbReference type="GO" id="GO:0008168">
    <property type="term" value="F:methyltransferase activity"/>
    <property type="evidence" value="ECO:0007669"/>
    <property type="project" value="InterPro"/>
</dbReference>
<sequence>MASLETPIETARSHAFLTLDHAVVRSAIGFNIFQILKSSNKPCKTQELALATTPPCSQILLSRLLRYLANPLRLVEEIAPGLWGATPRGSVFAEPGLKACCTMYFDSCGPAFQALPSWVSSQKDGQPKTPFQLALPNEDGFFTWLQKDDAKLQAFHAWMDTLAKLQFSSQEFIDLSEWIPNDVSDDQIVFVDVGGGSGGQAIALRERRGPRLGRIISQDLSEMVPEAQKSLKAKNVEFMVYDFFAEQPIRGLSTPNATLRASN</sequence>
<name>A0A8H4XIN8_9HYPO</name>
<feature type="domain" description="O-methyltransferase dimerisation" evidence="1">
    <location>
        <begin position="19"/>
        <end position="93"/>
    </location>
</feature>
<evidence type="ECO:0000313" key="2">
    <source>
        <dbReference type="EMBL" id="KAF4976728.1"/>
    </source>
</evidence>
<gene>
    <name evidence="2" type="ORF">FZEAL_6643</name>
</gene>
<dbReference type="PANTHER" id="PTHR43712:SF4">
    <property type="entry name" value="O-METHYLTRANSFERASE DOMAIN-CONTAINING PROTEIN"/>
    <property type="match status" value="1"/>
</dbReference>
<reference evidence="2" key="2">
    <citation type="submission" date="2020-05" db="EMBL/GenBank/DDBJ databases">
        <authorList>
            <person name="Kim H.-S."/>
            <person name="Proctor R.H."/>
            <person name="Brown D.W."/>
        </authorList>
    </citation>
    <scope>NUCLEOTIDE SEQUENCE</scope>
    <source>
        <strain evidence="2">NRRL 22465</strain>
    </source>
</reference>
<dbReference type="CDD" id="cd02440">
    <property type="entry name" value="AdoMet_MTases"/>
    <property type="match status" value="1"/>
</dbReference>
<dbReference type="PANTHER" id="PTHR43712">
    <property type="entry name" value="PUTATIVE (AFU_ORTHOLOGUE AFUA_4G14580)-RELATED"/>
    <property type="match status" value="1"/>
</dbReference>
<dbReference type="InterPro" id="IPR029063">
    <property type="entry name" value="SAM-dependent_MTases_sf"/>
</dbReference>
<accession>A0A8H4XIN8</accession>
<dbReference type="AlphaFoldDB" id="A0A8H4XIN8"/>
<dbReference type="GO" id="GO:0046983">
    <property type="term" value="F:protein dimerization activity"/>
    <property type="evidence" value="ECO:0007669"/>
    <property type="project" value="InterPro"/>
</dbReference>
<dbReference type="InterPro" id="IPR036390">
    <property type="entry name" value="WH_DNA-bd_sf"/>
</dbReference>